<dbReference type="Proteomes" id="UP000000753">
    <property type="component" value="Chromosome"/>
</dbReference>
<dbReference type="KEGG" id="swp:swp_2891"/>
<organism evidence="1 2">
    <name type="scientific">Shewanella piezotolerans (strain WP3 / JCM 13877)</name>
    <dbReference type="NCBI Taxonomy" id="225849"/>
    <lineage>
        <taxon>Bacteria</taxon>
        <taxon>Pseudomonadati</taxon>
        <taxon>Pseudomonadota</taxon>
        <taxon>Gammaproteobacteria</taxon>
        <taxon>Alteromonadales</taxon>
        <taxon>Shewanellaceae</taxon>
        <taxon>Shewanella</taxon>
    </lineage>
</organism>
<accession>B8CPP1</accession>
<name>B8CPP1_SHEPW</name>
<dbReference type="AlphaFoldDB" id="B8CPP1"/>
<protein>
    <submittedName>
        <fullName evidence="1">Uncharacterized protein</fullName>
    </submittedName>
</protein>
<proteinExistence type="predicted"/>
<sequence>MLLSHCYFFFGQQEMQLALKPLTAVAASKNSKVSSIHFQLLPYQE</sequence>
<gene>
    <name evidence="1" type="ordered locus">swp_2891</name>
</gene>
<reference evidence="1 2" key="1">
    <citation type="journal article" date="2008" name="PLoS ONE">
        <title>Environmental adaptation: genomic analysis of the piezotolerant and psychrotolerant deep-sea iron reducing bacterium Shewanella piezotolerans WP3.</title>
        <authorList>
            <person name="Wang F."/>
            <person name="Wang J."/>
            <person name="Jian H."/>
            <person name="Zhang B."/>
            <person name="Li S."/>
            <person name="Wang F."/>
            <person name="Zeng X."/>
            <person name="Gao L."/>
            <person name="Bartlett D.H."/>
            <person name="Yu J."/>
            <person name="Hu S."/>
            <person name="Xiao X."/>
        </authorList>
    </citation>
    <scope>NUCLEOTIDE SEQUENCE [LARGE SCALE GENOMIC DNA]</scope>
    <source>
        <strain evidence="2">WP3 / JCM 13877</strain>
    </source>
</reference>
<dbReference type="EMBL" id="CP000472">
    <property type="protein sequence ID" value="ACJ29617.1"/>
    <property type="molecule type" value="Genomic_DNA"/>
</dbReference>
<keyword evidence="2" id="KW-1185">Reference proteome</keyword>
<evidence type="ECO:0000313" key="1">
    <source>
        <dbReference type="EMBL" id="ACJ29617.1"/>
    </source>
</evidence>
<evidence type="ECO:0000313" key="2">
    <source>
        <dbReference type="Proteomes" id="UP000000753"/>
    </source>
</evidence>
<dbReference type="HOGENOM" id="CLU_3205223_0_0_6"/>